<organism evidence="2 3">
    <name type="scientific">Sagittula stellata (strain ATCC 700073 / DSM 11524 / E-37)</name>
    <dbReference type="NCBI Taxonomy" id="388399"/>
    <lineage>
        <taxon>Bacteria</taxon>
        <taxon>Pseudomonadati</taxon>
        <taxon>Pseudomonadota</taxon>
        <taxon>Alphaproteobacteria</taxon>
        <taxon>Rhodobacterales</taxon>
        <taxon>Roseobacteraceae</taxon>
        <taxon>Sagittula</taxon>
    </lineage>
</organism>
<dbReference type="InterPro" id="IPR051531">
    <property type="entry name" value="N-acetyltransferase"/>
</dbReference>
<gene>
    <name evidence="2" type="ORF">SSE37_15618</name>
</gene>
<dbReference type="RefSeq" id="WP_005863502.1">
    <property type="nucleotide sequence ID" value="NZ_AAYA01000021.1"/>
</dbReference>
<name>A3KA75_SAGS3</name>
<dbReference type="InterPro" id="IPR000182">
    <property type="entry name" value="GNAT_dom"/>
</dbReference>
<evidence type="ECO:0000259" key="1">
    <source>
        <dbReference type="PROSITE" id="PS51186"/>
    </source>
</evidence>
<dbReference type="PANTHER" id="PTHR43792:SF1">
    <property type="entry name" value="N-ACETYLTRANSFERASE DOMAIN-CONTAINING PROTEIN"/>
    <property type="match status" value="1"/>
</dbReference>
<dbReference type="AlphaFoldDB" id="A3KA75"/>
<dbReference type="InterPro" id="IPR016181">
    <property type="entry name" value="Acyl_CoA_acyltransferase"/>
</dbReference>
<dbReference type="EMBL" id="AAYA01000021">
    <property type="protein sequence ID" value="EBA05866.1"/>
    <property type="molecule type" value="Genomic_DNA"/>
</dbReference>
<feature type="domain" description="N-acetyltransferase" evidence="1">
    <location>
        <begin position="12"/>
        <end position="166"/>
    </location>
</feature>
<dbReference type="eggNOG" id="COG1670">
    <property type="taxonomic scope" value="Bacteria"/>
</dbReference>
<sequence>MMASYSLTTDRLFLRTPREEDFEHCATYMASARSKFTGGPLTERFDIWRGFLGSIGHWGLRGYGFFTVLHKDKPVGRVGLVNHIMWEEPELGWHLFAGHEGKGFATEAAEAVRLWAAEAHGLNHLISYIHPDNAPSRRVAQRMGATHERDTSLLGQTAQVWRHRKVVP</sequence>
<proteinExistence type="predicted"/>
<protein>
    <submittedName>
        <fullName evidence="2">Acetyltransferase, GNAT family protein</fullName>
    </submittedName>
</protein>
<keyword evidence="3" id="KW-1185">Reference proteome</keyword>
<dbReference type="PANTHER" id="PTHR43792">
    <property type="entry name" value="GNAT FAMILY, PUTATIVE (AFU_ORTHOLOGUE AFUA_3G00765)-RELATED-RELATED"/>
    <property type="match status" value="1"/>
</dbReference>
<evidence type="ECO:0000313" key="3">
    <source>
        <dbReference type="Proteomes" id="UP000005713"/>
    </source>
</evidence>
<accession>A3KA75</accession>
<comment type="caution">
    <text evidence="2">The sequence shown here is derived from an EMBL/GenBank/DDBJ whole genome shotgun (WGS) entry which is preliminary data.</text>
</comment>
<dbReference type="Gene3D" id="3.40.630.30">
    <property type="match status" value="1"/>
</dbReference>
<dbReference type="SUPFAM" id="SSF55729">
    <property type="entry name" value="Acyl-CoA N-acyltransferases (Nat)"/>
    <property type="match status" value="1"/>
</dbReference>
<dbReference type="OrthoDB" id="6293260at2"/>
<keyword evidence="2" id="KW-0808">Transferase</keyword>
<dbReference type="Proteomes" id="UP000005713">
    <property type="component" value="Unassembled WGS sequence"/>
</dbReference>
<reference evidence="2 3" key="1">
    <citation type="submission" date="2006-06" db="EMBL/GenBank/DDBJ databases">
        <authorList>
            <person name="Moran M.A."/>
            <person name="Ferriera S."/>
            <person name="Johnson J."/>
            <person name="Kravitz S."/>
            <person name="Beeson K."/>
            <person name="Sutton G."/>
            <person name="Rogers Y.-H."/>
            <person name="Friedman R."/>
            <person name="Frazier M."/>
            <person name="Venter J.C."/>
        </authorList>
    </citation>
    <scope>NUCLEOTIDE SEQUENCE [LARGE SCALE GENOMIC DNA]</scope>
    <source>
        <strain evidence="2 3">E-37</strain>
    </source>
</reference>
<evidence type="ECO:0000313" key="2">
    <source>
        <dbReference type="EMBL" id="EBA05866.1"/>
    </source>
</evidence>
<dbReference type="GO" id="GO:0016747">
    <property type="term" value="F:acyltransferase activity, transferring groups other than amino-acyl groups"/>
    <property type="evidence" value="ECO:0007669"/>
    <property type="project" value="InterPro"/>
</dbReference>
<dbReference type="PROSITE" id="PS51186">
    <property type="entry name" value="GNAT"/>
    <property type="match status" value="1"/>
</dbReference>
<dbReference type="Pfam" id="PF13302">
    <property type="entry name" value="Acetyltransf_3"/>
    <property type="match status" value="1"/>
</dbReference>